<dbReference type="NCBIfam" id="NF004016">
    <property type="entry name" value="PRK05478.1"/>
    <property type="match status" value="1"/>
</dbReference>
<keyword evidence="8" id="KW-0004">4Fe-4S</keyword>
<protein>
    <recommendedName>
        <fullName evidence="6">3-isopropylmalate dehydratase</fullName>
        <ecNumber evidence="6">4.2.1.33</ecNumber>
    </recommendedName>
</protein>
<keyword evidence="7" id="KW-0432">Leucine biosynthesis</keyword>
<dbReference type="NCBIfam" id="NF009116">
    <property type="entry name" value="PRK12466.1"/>
    <property type="match status" value="1"/>
</dbReference>
<keyword evidence="9" id="KW-0028">Amino-acid biosynthesis</keyword>
<dbReference type="Proteomes" id="UP001596492">
    <property type="component" value="Unassembled WGS sequence"/>
</dbReference>
<dbReference type="Pfam" id="PF00330">
    <property type="entry name" value="Aconitase"/>
    <property type="match status" value="1"/>
</dbReference>
<dbReference type="PROSITE" id="PS00450">
    <property type="entry name" value="ACONITASE_1"/>
    <property type="match status" value="1"/>
</dbReference>
<keyword evidence="11" id="KW-0408">Iron</keyword>
<evidence type="ECO:0000256" key="14">
    <source>
        <dbReference type="ARBA" id="ARBA00023304"/>
    </source>
</evidence>
<dbReference type="InterPro" id="IPR015931">
    <property type="entry name" value="Acnase/IPM_dHydase_lsu_aba_1/3"/>
</dbReference>
<evidence type="ECO:0000256" key="7">
    <source>
        <dbReference type="ARBA" id="ARBA00022430"/>
    </source>
</evidence>
<name>A0ABW2IGN4_9PROT</name>
<dbReference type="EMBL" id="JBHTBR010000002">
    <property type="protein sequence ID" value="MFC7290273.1"/>
    <property type="molecule type" value="Genomic_DNA"/>
</dbReference>
<keyword evidence="17" id="KW-1185">Reference proteome</keyword>
<comment type="subunit">
    <text evidence="5">Heterodimer of LeuC and LeuD.</text>
</comment>
<dbReference type="Gene3D" id="3.30.499.10">
    <property type="entry name" value="Aconitase, domain 3"/>
    <property type="match status" value="2"/>
</dbReference>
<dbReference type="PANTHER" id="PTHR43822">
    <property type="entry name" value="HOMOACONITASE, MITOCHONDRIAL-RELATED"/>
    <property type="match status" value="1"/>
</dbReference>
<comment type="catalytic activity">
    <reaction evidence="1">
        <text>(2R,3S)-3-isopropylmalate = (2S)-2-isopropylmalate</text>
        <dbReference type="Rhea" id="RHEA:32287"/>
        <dbReference type="ChEBI" id="CHEBI:1178"/>
        <dbReference type="ChEBI" id="CHEBI:35121"/>
        <dbReference type="EC" id="4.2.1.33"/>
    </reaction>
</comment>
<dbReference type="PANTHER" id="PTHR43822:SF9">
    <property type="entry name" value="3-ISOPROPYLMALATE DEHYDRATASE"/>
    <property type="match status" value="1"/>
</dbReference>
<comment type="caution">
    <text evidence="16">The sequence shown here is derived from an EMBL/GenBank/DDBJ whole genome shotgun (WGS) entry which is preliminary data.</text>
</comment>
<evidence type="ECO:0000256" key="9">
    <source>
        <dbReference type="ARBA" id="ARBA00022605"/>
    </source>
</evidence>
<gene>
    <name evidence="16" type="ORF">ACFQS8_01475</name>
</gene>
<evidence type="ECO:0000256" key="5">
    <source>
        <dbReference type="ARBA" id="ARBA00011271"/>
    </source>
</evidence>
<proteinExistence type="predicted"/>
<keyword evidence="10" id="KW-0479">Metal-binding</keyword>
<evidence type="ECO:0000256" key="10">
    <source>
        <dbReference type="ARBA" id="ARBA00022723"/>
    </source>
</evidence>
<dbReference type="EC" id="4.2.1.33" evidence="6"/>
<evidence type="ECO:0000313" key="16">
    <source>
        <dbReference type="EMBL" id="MFC7290273.1"/>
    </source>
</evidence>
<evidence type="ECO:0000313" key="17">
    <source>
        <dbReference type="Proteomes" id="UP001596492"/>
    </source>
</evidence>
<dbReference type="InterPro" id="IPR050067">
    <property type="entry name" value="IPM_dehydratase_rel_enz"/>
</dbReference>
<feature type="domain" description="Aconitase/3-isopropylmalate dehydratase large subunit alpha/beta/alpha" evidence="15">
    <location>
        <begin position="7"/>
        <end position="449"/>
    </location>
</feature>
<comment type="pathway">
    <text evidence="4">Amino-acid biosynthesis; L-leucine biosynthesis; L-leucine from 3-methyl-2-oxobutanoate: step 2/4.</text>
</comment>
<dbReference type="RefSeq" id="WP_382165027.1">
    <property type="nucleotide sequence ID" value="NZ_JBHTBR010000002.1"/>
</dbReference>
<keyword evidence="14" id="KW-0100">Branched-chain amino acid biosynthesis</keyword>
<evidence type="ECO:0000256" key="1">
    <source>
        <dbReference type="ARBA" id="ARBA00000491"/>
    </source>
</evidence>
<reference evidence="17" key="1">
    <citation type="journal article" date="2019" name="Int. J. Syst. Evol. Microbiol.">
        <title>The Global Catalogue of Microorganisms (GCM) 10K type strain sequencing project: providing services to taxonomists for standard genome sequencing and annotation.</title>
        <authorList>
            <consortium name="The Broad Institute Genomics Platform"/>
            <consortium name="The Broad Institute Genome Sequencing Center for Infectious Disease"/>
            <person name="Wu L."/>
            <person name="Ma J."/>
        </authorList>
    </citation>
    <scope>NUCLEOTIDE SEQUENCE [LARGE SCALE GENOMIC DNA]</scope>
    <source>
        <strain evidence="17">CCUG 51308</strain>
    </source>
</reference>
<accession>A0ABW2IGN4</accession>
<evidence type="ECO:0000259" key="15">
    <source>
        <dbReference type="Pfam" id="PF00330"/>
    </source>
</evidence>
<sequence>MKETLFDKLWQYHRVADAGDGYDLLAIDRLLLHERTGGVALKELAARGLKLKDPNRVFAIMDHIVSFRAGRNRDEARSPGGEVFITQTREKALEAGIHLIDTDSSHQGIVHVVAPEMGIALPGLSMVCPDSHTCSLGALGALAWGIGSSEAEHVMATGAIRAKKPKQMRVRVSGDLPVGVSAKDLALYMISKYGAAGGQRSAIEFCGSTIENMSVEGRLTLCNLAVEFAAFTAVIAPDQKTYDYVAGKSFSPDGKNLSDALKRWDGLFTDSEAEFDFAIEIKAESVLPQISWGTSPEHSFALNDTIPEAADQRALDYMGLKAGQGIVGKPIGGAFVGSCTNGRLSDLSAAAEVLKGRKVAEGVRAVCVPGSKAVKAEAEKLGYDKIFKAAGFEWGEPGCAMCFYAGGETFAPKTRVVSSTNRNFEGRQGPGVRTHLTSPAVVAASAVAGAICAPSDLDGRG</sequence>
<dbReference type="SUPFAM" id="SSF53732">
    <property type="entry name" value="Aconitase iron-sulfur domain"/>
    <property type="match status" value="1"/>
</dbReference>
<evidence type="ECO:0000256" key="4">
    <source>
        <dbReference type="ARBA" id="ARBA00004729"/>
    </source>
</evidence>
<comment type="function">
    <text evidence="3">Catalyzes the isomerization between 2-isopropylmalate and 3-isopropylmalate, via the formation of 2-isopropylmaleate.</text>
</comment>
<keyword evidence="13" id="KW-0456">Lyase</keyword>
<dbReference type="InterPro" id="IPR036008">
    <property type="entry name" value="Aconitase_4Fe-4S_dom"/>
</dbReference>
<evidence type="ECO:0000256" key="11">
    <source>
        <dbReference type="ARBA" id="ARBA00023004"/>
    </source>
</evidence>
<comment type="cofactor">
    <cofactor evidence="2">
        <name>[4Fe-4S] cluster</name>
        <dbReference type="ChEBI" id="CHEBI:49883"/>
    </cofactor>
</comment>
<evidence type="ECO:0000256" key="6">
    <source>
        <dbReference type="ARBA" id="ARBA00011998"/>
    </source>
</evidence>
<organism evidence="16 17">
    <name type="scientific">Hirschia litorea</name>
    <dbReference type="NCBI Taxonomy" id="1199156"/>
    <lineage>
        <taxon>Bacteria</taxon>
        <taxon>Pseudomonadati</taxon>
        <taxon>Pseudomonadota</taxon>
        <taxon>Alphaproteobacteria</taxon>
        <taxon>Hyphomonadales</taxon>
        <taxon>Hyphomonadaceae</taxon>
        <taxon>Hirschia</taxon>
    </lineage>
</organism>
<evidence type="ECO:0000256" key="2">
    <source>
        <dbReference type="ARBA" id="ARBA00001966"/>
    </source>
</evidence>
<evidence type="ECO:0000256" key="12">
    <source>
        <dbReference type="ARBA" id="ARBA00023014"/>
    </source>
</evidence>
<dbReference type="PRINTS" id="PR00415">
    <property type="entry name" value="ACONITASE"/>
</dbReference>
<evidence type="ECO:0000256" key="13">
    <source>
        <dbReference type="ARBA" id="ARBA00023239"/>
    </source>
</evidence>
<dbReference type="InterPro" id="IPR018136">
    <property type="entry name" value="Aconitase_4Fe-4S_BS"/>
</dbReference>
<evidence type="ECO:0000256" key="8">
    <source>
        <dbReference type="ARBA" id="ARBA00022485"/>
    </source>
</evidence>
<dbReference type="InterPro" id="IPR001030">
    <property type="entry name" value="Acoase/IPM_deHydtase_lsu_aba"/>
</dbReference>
<evidence type="ECO:0000256" key="3">
    <source>
        <dbReference type="ARBA" id="ARBA00002695"/>
    </source>
</evidence>
<keyword evidence="12" id="KW-0411">Iron-sulfur</keyword>